<evidence type="ECO:0000313" key="3">
    <source>
        <dbReference type="Proteomes" id="UP001302126"/>
    </source>
</evidence>
<feature type="region of interest" description="Disordered" evidence="1">
    <location>
        <begin position="1"/>
        <end position="71"/>
    </location>
</feature>
<reference evidence="2" key="2">
    <citation type="submission" date="2023-05" db="EMBL/GenBank/DDBJ databases">
        <authorList>
            <consortium name="Lawrence Berkeley National Laboratory"/>
            <person name="Steindorff A."/>
            <person name="Hensen N."/>
            <person name="Bonometti L."/>
            <person name="Westerberg I."/>
            <person name="Brannstrom I.O."/>
            <person name="Guillou S."/>
            <person name="Cros-Aarteil S."/>
            <person name="Calhoun S."/>
            <person name="Haridas S."/>
            <person name="Kuo A."/>
            <person name="Mondo S."/>
            <person name="Pangilinan J."/>
            <person name="Riley R."/>
            <person name="Labutti K."/>
            <person name="Andreopoulos B."/>
            <person name="Lipzen A."/>
            <person name="Chen C."/>
            <person name="Yanf M."/>
            <person name="Daum C."/>
            <person name="Ng V."/>
            <person name="Clum A."/>
            <person name="Ohm R."/>
            <person name="Martin F."/>
            <person name="Silar P."/>
            <person name="Natvig D."/>
            <person name="Lalanne C."/>
            <person name="Gautier V."/>
            <person name="Ament-Velasquez S.L."/>
            <person name="Kruys A."/>
            <person name="Hutchinson M.I."/>
            <person name="Powell A.J."/>
            <person name="Barry K."/>
            <person name="Miller A.N."/>
            <person name="Grigoriev I.V."/>
            <person name="Debuchy R."/>
            <person name="Gladieux P."/>
            <person name="Thoren M.H."/>
            <person name="Johannesson H."/>
        </authorList>
    </citation>
    <scope>NUCLEOTIDE SEQUENCE</scope>
    <source>
        <strain evidence="2">PSN309</strain>
    </source>
</reference>
<protein>
    <submittedName>
        <fullName evidence="2">Uncharacterized protein</fullName>
    </submittedName>
</protein>
<keyword evidence="3" id="KW-1185">Reference proteome</keyword>
<feature type="compositionally biased region" description="Basic and acidic residues" evidence="1">
    <location>
        <begin position="52"/>
        <end position="63"/>
    </location>
</feature>
<feature type="compositionally biased region" description="Polar residues" evidence="1">
    <location>
        <begin position="34"/>
        <end position="51"/>
    </location>
</feature>
<reference evidence="2" key="1">
    <citation type="journal article" date="2023" name="Mol. Phylogenet. Evol.">
        <title>Genome-scale phylogeny and comparative genomics of the fungal order Sordariales.</title>
        <authorList>
            <person name="Hensen N."/>
            <person name="Bonometti L."/>
            <person name="Westerberg I."/>
            <person name="Brannstrom I.O."/>
            <person name="Guillou S."/>
            <person name="Cros-Aarteil S."/>
            <person name="Calhoun S."/>
            <person name="Haridas S."/>
            <person name="Kuo A."/>
            <person name="Mondo S."/>
            <person name="Pangilinan J."/>
            <person name="Riley R."/>
            <person name="LaButti K."/>
            <person name="Andreopoulos B."/>
            <person name="Lipzen A."/>
            <person name="Chen C."/>
            <person name="Yan M."/>
            <person name="Daum C."/>
            <person name="Ng V."/>
            <person name="Clum A."/>
            <person name="Steindorff A."/>
            <person name="Ohm R.A."/>
            <person name="Martin F."/>
            <person name="Silar P."/>
            <person name="Natvig D.O."/>
            <person name="Lalanne C."/>
            <person name="Gautier V."/>
            <person name="Ament-Velasquez S.L."/>
            <person name="Kruys A."/>
            <person name="Hutchinson M.I."/>
            <person name="Powell A.J."/>
            <person name="Barry K."/>
            <person name="Miller A.N."/>
            <person name="Grigoriev I.V."/>
            <person name="Debuchy R."/>
            <person name="Gladieux P."/>
            <person name="Hiltunen Thoren M."/>
            <person name="Johannesson H."/>
        </authorList>
    </citation>
    <scope>NUCLEOTIDE SEQUENCE</scope>
    <source>
        <strain evidence="2">PSN309</strain>
    </source>
</reference>
<comment type="caution">
    <text evidence="2">The sequence shown here is derived from an EMBL/GenBank/DDBJ whole genome shotgun (WGS) entry which is preliminary data.</text>
</comment>
<evidence type="ECO:0000313" key="2">
    <source>
        <dbReference type="EMBL" id="KAK4187438.1"/>
    </source>
</evidence>
<evidence type="ECO:0000256" key="1">
    <source>
        <dbReference type="SAM" id="MobiDB-lite"/>
    </source>
</evidence>
<gene>
    <name evidence="2" type="ORF">QBC35DRAFT_452331</name>
</gene>
<organism evidence="2 3">
    <name type="scientific">Podospora australis</name>
    <dbReference type="NCBI Taxonomy" id="1536484"/>
    <lineage>
        <taxon>Eukaryota</taxon>
        <taxon>Fungi</taxon>
        <taxon>Dikarya</taxon>
        <taxon>Ascomycota</taxon>
        <taxon>Pezizomycotina</taxon>
        <taxon>Sordariomycetes</taxon>
        <taxon>Sordariomycetidae</taxon>
        <taxon>Sordariales</taxon>
        <taxon>Podosporaceae</taxon>
        <taxon>Podospora</taxon>
    </lineage>
</organism>
<dbReference type="EMBL" id="MU864403">
    <property type="protein sequence ID" value="KAK4187438.1"/>
    <property type="molecule type" value="Genomic_DNA"/>
</dbReference>
<dbReference type="AlphaFoldDB" id="A0AAN6WTK9"/>
<dbReference type="Proteomes" id="UP001302126">
    <property type="component" value="Unassembled WGS sequence"/>
</dbReference>
<name>A0AAN6WTK9_9PEZI</name>
<sequence>MSRFNSDDHAMQGQKPDTNRPSDDQMDEGDDCSVLTSPTPSDGQAVQVQKPDTNRPGDDHMNEWDGCSLSSSDAEDIESLCDSRSDDCIIQEIFQECHQERPKEDAQFIAAIDTTQPEDLDVVTTEDAQPPAIINSTQPQAEDLNVFTTKDTVGSSAPATGAAEERTSRLFEMKLLLLAKNTQKSRSSRRDMEIQLSEWKRFSAQLQLSTPVPVDLIPFLTNDPYKRQKMFREAGMVPGSMDITEAELEEFKTPTAVAATEEVTADDTAVSLRTPDDMEVDCLDGEHWEHVATDDEAQRKALASVRPMAVVSETVTDPPQGEMLAEVPNAADKEDSRLTVSAAAAELLTSMCHFGNELLRGWCLCGRETVEALRDRV</sequence>
<feature type="compositionally biased region" description="Basic and acidic residues" evidence="1">
    <location>
        <begin position="1"/>
        <end position="10"/>
    </location>
</feature>
<accession>A0AAN6WTK9</accession>
<proteinExistence type="predicted"/>